<proteinExistence type="predicted"/>
<comment type="caution">
    <text evidence="1">The sequence shown here is derived from an EMBL/GenBank/DDBJ whole genome shotgun (WGS) entry which is preliminary data.</text>
</comment>
<evidence type="ECO:0000313" key="3">
    <source>
        <dbReference type="Proteomes" id="UP001642409"/>
    </source>
</evidence>
<sequence length="194" mass="22378">MEIDIQNGIDKQLQGKQTVPNKFVKTMISIQQFLQPASYSEQGSSRIISIDVLRGIAIFCTCFIHEVSLFLDVNIILKLKMPEALLGYIIGIPSMLFSQWKTLFTIICGMTYAYQGVTFDTALRLFLAVFGRLPNTASNCNVAVLRPHFWFSWPFLSYFVLFLENSNQNFQYKKFQNSYILLRCCIQSHKNIIF</sequence>
<gene>
    <name evidence="2" type="ORF">HINF_LOCUS37559</name>
    <name evidence="1" type="ORF">HINF_LOCUS48414</name>
</gene>
<accession>A0AA86QWL7</accession>
<evidence type="ECO:0000313" key="2">
    <source>
        <dbReference type="EMBL" id="CAL6038828.1"/>
    </source>
</evidence>
<name>A0AA86QWL7_9EUKA</name>
<dbReference type="EMBL" id="CAXDID020000140">
    <property type="protein sequence ID" value="CAL6038828.1"/>
    <property type="molecule type" value="Genomic_DNA"/>
</dbReference>
<reference evidence="1" key="1">
    <citation type="submission" date="2023-06" db="EMBL/GenBank/DDBJ databases">
        <authorList>
            <person name="Kurt Z."/>
        </authorList>
    </citation>
    <scope>NUCLEOTIDE SEQUENCE</scope>
</reference>
<keyword evidence="3" id="KW-1185">Reference proteome</keyword>
<organism evidence="1">
    <name type="scientific">Hexamita inflata</name>
    <dbReference type="NCBI Taxonomy" id="28002"/>
    <lineage>
        <taxon>Eukaryota</taxon>
        <taxon>Metamonada</taxon>
        <taxon>Diplomonadida</taxon>
        <taxon>Hexamitidae</taxon>
        <taxon>Hexamitinae</taxon>
        <taxon>Hexamita</taxon>
    </lineage>
</organism>
<reference evidence="2 3" key="2">
    <citation type="submission" date="2024-07" db="EMBL/GenBank/DDBJ databases">
        <authorList>
            <person name="Akdeniz Z."/>
        </authorList>
    </citation>
    <scope>NUCLEOTIDE SEQUENCE [LARGE SCALE GENOMIC DNA]</scope>
</reference>
<evidence type="ECO:0000313" key="1">
    <source>
        <dbReference type="EMBL" id="CAI9960769.1"/>
    </source>
</evidence>
<dbReference type="AlphaFoldDB" id="A0AA86QWL7"/>
<protein>
    <submittedName>
        <fullName evidence="1">Uncharacterized protein</fullName>
    </submittedName>
</protein>
<dbReference type="EMBL" id="CATOUU010000934">
    <property type="protein sequence ID" value="CAI9960769.1"/>
    <property type="molecule type" value="Genomic_DNA"/>
</dbReference>
<dbReference type="Proteomes" id="UP001642409">
    <property type="component" value="Unassembled WGS sequence"/>
</dbReference>